<dbReference type="Proteomes" id="UP000037315">
    <property type="component" value="Unassembled WGS sequence"/>
</dbReference>
<accession>A0A0J8VP71</accession>
<reference evidence="1 2" key="1">
    <citation type="submission" date="2015-06" db="EMBL/GenBank/DDBJ databases">
        <title>Genome sequencing of Cronobacter sp. strain DJ34 isolated from petroleum contaminated sludge of Duliajan Oil Fields, Assam, India.</title>
        <authorList>
            <person name="Pal S."/>
            <person name="Banerjee T.D."/>
            <person name="Roy A."/>
            <person name="Sar P."/>
            <person name="Kazy S.K."/>
        </authorList>
    </citation>
    <scope>NUCLEOTIDE SEQUENCE [LARGE SCALE GENOMIC DNA]</scope>
    <source>
        <strain evidence="1 2">DJ34</strain>
    </source>
</reference>
<proteinExistence type="predicted"/>
<dbReference type="RefSeq" id="WP_048888113.1">
    <property type="nucleotide sequence ID" value="NZ_LFEJ01000015.1"/>
</dbReference>
<protein>
    <submittedName>
        <fullName evidence="1">Uncharacterized protein</fullName>
    </submittedName>
</protein>
<evidence type="ECO:0000313" key="2">
    <source>
        <dbReference type="Proteomes" id="UP000037315"/>
    </source>
</evidence>
<dbReference type="PATRIC" id="fig|1656095.3.peg.2696"/>
<name>A0A0J8VP71_9ENTR</name>
<comment type="caution">
    <text evidence="1">The sequence shown here is derived from an EMBL/GenBank/DDBJ whole genome shotgun (WGS) entry which is preliminary data.</text>
</comment>
<keyword evidence="2" id="KW-1185">Reference proteome</keyword>
<sequence length="276" mass="30871">MSASDVDFELKIDSGKTLVDMEYGLETMSGFSGAIAITADCILSNEVPSQMNYSANVRAKLMSACLGSYIQDFKLVVSDPVKSAKLAQIGNSVLSELITYFICETMYVEPPVLTKKAERLLSKLEKIESKIIDRIYERVKDMHKVSRSSKFPVILKRKTQLKTFKLLEINETTSSNLFNLTTDPQSEEINAIITRFNSFTGNGRLLADGFTTTIPFSFSGSYSKVKSSIKRMMSENLHNNNAIEDEDIVRLRITAKARRNTSGDVVKYLIDTVVKP</sequence>
<dbReference type="AlphaFoldDB" id="A0A0J8VP71"/>
<gene>
    <name evidence="1" type="ORF">ACH50_13045</name>
</gene>
<organism evidence="1 2">
    <name type="scientific">Franconibacter pulveris</name>
    <dbReference type="NCBI Taxonomy" id="435910"/>
    <lineage>
        <taxon>Bacteria</taxon>
        <taxon>Pseudomonadati</taxon>
        <taxon>Pseudomonadota</taxon>
        <taxon>Gammaproteobacteria</taxon>
        <taxon>Enterobacterales</taxon>
        <taxon>Enterobacteriaceae</taxon>
        <taxon>Franconibacter</taxon>
    </lineage>
</organism>
<dbReference type="EMBL" id="LFEJ01000015">
    <property type="protein sequence ID" value="KMV34325.1"/>
    <property type="molecule type" value="Genomic_DNA"/>
</dbReference>
<dbReference type="OrthoDB" id="7028793at2"/>
<evidence type="ECO:0000313" key="1">
    <source>
        <dbReference type="EMBL" id="KMV34325.1"/>
    </source>
</evidence>